<dbReference type="Proteomes" id="UP000319908">
    <property type="component" value="Unassembled WGS sequence"/>
</dbReference>
<gene>
    <name evidence="2" type="ORF">Poly21_19720</name>
</gene>
<proteinExistence type="predicted"/>
<sequence length="74" mass="7823">MPLCAQTRGRSSHPTSSVFISNDGSPRLLGVGLTVALASGLGTMTQIVGVVSHIILGMAEIPSTMWYPCPLKRR</sequence>
<keyword evidence="3" id="KW-1185">Reference proteome</keyword>
<name>A0A5C6C8W4_9BACT</name>
<keyword evidence="1" id="KW-0812">Transmembrane</keyword>
<dbReference type="EMBL" id="SJPU01000001">
    <property type="protein sequence ID" value="TWU19794.1"/>
    <property type="molecule type" value="Genomic_DNA"/>
</dbReference>
<keyword evidence="1" id="KW-1133">Transmembrane helix</keyword>
<protein>
    <submittedName>
        <fullName evidence="2">Uncharacterized protein</fullName>
    </submittedName>
</protein>
<reference evidence="2 3" key="1">
    <citation type="journal article" date="2020" name="Antonie Van Leeuwenhoek">
        <title>Rhodopirellula heiligendammensis sp. nov., Rhodopirellula pilleata sp. nov., and Rhodopirellula solitaria sp. nov. isolated from natural or artificial marine surfaces in Northern Germany and California, USA, and emended description of the genus Rhodopirellula.</title>
        <authorList>
            <person name="Kallscheuer N."/>
            <person name="Wiegand S."/>
            <person name="Jogler M."/>
            <person name="Boedeker C."/>
            <person name="Peeters S.H."/>
            <person name="Rast P."/>
            <person name="Heuer A."/>
            <person name="Jetten M.S.M."/>
            <person name="Rohde M."/>
            <person name="Jogler C."/>
        </authorList>
    </citation>
    <scope>NUCLEOTIDE SEQUENCE [LARGE SCALE GENOMIC DNA]</scope>
    <source>
        <strain evidence="2 3">Poly21</strain>
    </source>
</reference>
<evidence type="ECO:0000313" key="2">
    <source>
        <dbReference type="EMBL" id="TWU19794.1"/>
    </source>
</evidence>
<dbReference type="AlphaFoldDB" id="A0A5C6C8W4"/>
<evidence type="ECO:0000256" key="1">
    <source>
        <dbReference type="SAM" id="Phobius"/>
    </source>
</evidence>
<keyword evidence="1" id="KW-0472">Membrane</keyword>
<feature type="transmembrane region" description="Helical" evidence="1">
    <location>
        <begin position="28"/>
        <end position="56"/>
    </location>
</feature>
<accession>A0A5C6C8W4</accession>
<organism evidence="2 3">
    <name type="scientific">Allorhodopirellula heiligendammensis</name>
    <dbReference type="NCBI Taxonomy" id="2714739"/>
    <lineage>
        <taxon>Bacteria</taxon>
        <taxon>Pseudomonadati</taxon>
        <taxon>Planctomycetota</taxon>
        <taxon>Planctomycetia</taxon>
        <taxon>Pirellulales</taxon>
        <taxon>Pirellulaceae</taxon>
        <taxon>Allorhodopirellula</taxon>
    </lineage>
</organism>
<evidence type="ECO:0000313" key="3">
    <source>
        <dbReference type="Proteomes" id="UP000319908"/>
    </source>
</evidence>
<comment type="caution">
    <text evidence="2">The sequence shown here is derived from an EMBL/GenBank/DDBJ whole genome shotgun (WGS) entry which is preliminary data.</text>
</comment>